<evidence type="ECO:0000313" key="6">
    <source>
        <dbReference type="Proteomes" id="UP000005408"/>
    </source>
</evidence>
<reference evidence="5" key="1">
    <citation type="submission" date="2022-08" db="UniProtKB">
        <authorList>
            <consortium name="EnsemblMetazoa"/>
        </authorList>
    </citation>
    <scope>IDENTIFICATION</scope>
    <source>
        <strain evidence="5">05x7-T-G4-1.051#20</strain>
    </source>
</reference>
<proteinExistence type="predicted"/>
<name>A0A8W8K081_MAGGI</name>
<keyword evidence="1 3" id="KW-0479">Metal-binding</keyword>
<dbReference type="KEGG" id="crg:105318400"/>
<dbReference type="GO" id="GO:0005740">
    <property type="term" value="C:mitochondrial envelope"/>
    <property type="evidence" value="ECO:0007669"/>
    <property type="project" value="InterPro"/>
</dbReference>
<dbReference type="PANTHER" id="PTHR10122:SF0">
    <property type="entry name" value="CYTOCHROME C OXIDASE SUBUNIT 5B, ISOFORM A-RELATED"/>
    <property type="match status" value="1"/>
</dbReference>
<dbReference type="AlphaFoldDB" id="A0A8W8K081"/>
<evidence type="ECO:0008006" key="7">
    <source>
        <dbReference type="Google" id="ProtNLM"/>
    </source>
</evidence>
<accession>A0A8W8K081</accession>
<feature type="compositionally biased region" description="Basic and acidic residues" evidence="4">
    <location>
        <begin position="31"/>
        <end position="58"/>
    </location>
</feature>
<dbReference type="PANTHER" id="PTHR10122">
    <property type="entry name" value="CYTOCHROME C OXIDASE SUBUNIT 5B, MITOCHONDRIAL"/>
    <property type="match status" value="1"/>
</dbReference>
<evidence type="ECO:0000256" key="4">
    <source>
        <dbReference type="SAM" id="MobiDB-lite"/>
    </source>
</evidence>
<keyword evidence="6" id="KW-1185">Reference proteome</keyword>
<dbReference type="GO" id="GO:0006123">
    <property type="term" value="P:mitochondrial electron transport, cytochrome c to oxygen"/>
    <property type="evidence" value="ECO:0007669"/>
    <property type="project" value="InterPro"/>
</dbReference>
<protein>
    <recommendedName>
        <fullName evidence="7">Cytochrome c oxidase subunit 5B, mitochondrial</fullName>
    </recommendedName>
</protein>
<dbReference type="InterPro" id="IPR002124">
    <property type="entry name" value="Cyt_c_oxidase_su5b"/>
</dbReference>
<dbReference type="Pfam" id="PF01215">
    <property type="entry name" value="COX5B"/>
    <property type="match status" value="1"/>
</dbReference>
<dbReference type="EnsemblMetazoa" id="G2132.2">
    <property type="protein sequence ID" value="G2132.2:cds"/>
    <property type="gene ID" value="G2132"/>
</dbReference>
<dbReference type="SUPFAM" id="SSF57802">
    <property type="entry name" value="Rubredoxin-like"/>
    <property type="match status" value="1"/>
</dbReference>
<evidence type="ECO:0000256" key="3">
    <source>
        <dbReference type="PIRSR" id="PIRSR602124-1"/>
    </source>
</evidence>
<feature type="binding site" evidence="3">
    <location>
        <position position="136"/>
    </location>
    <ligand>
        <name>Zn(2+)</name>
        <dbReference type="ChEBI" id="CHEBI:29105"/>
    </ligand>
</feature>
<dbReference type="EnsemblMetazoa" id="G2132.1">
    <property type="protein sequence ID" value="G2132.1:cds"/>
    <property type="gene ID" value="G2132"/>
</dbReference>
<dbReference type="OMA" id="MATTLCR"/>
<dbReference type="GO" id="GO:0046872">
    <property type="term" value="F:metal ion binding"/>
    <property type="evidence" value="ECO:0007669"/>
    <property type="project" value="UniProtKB-KW"/>
</dbReference>
<dbReference type="GeneID" id="105318400"/>
<evidence type="ECO:0000313" key="5">
    <source>
        <dbReference type="EnsemblMetazoa" id="G2132.2:cds"/>
    </source>
</evidence>
<sequence>MATTLCRNLKETFVKLSRVPVVYAHTLQNTKKADSASVEEKSTKHKDVSVPFSEEKGLHSPEDSKVIYRANAEIKGGIPEFTGNALGLEHHEALTSNETKESYMTGVIHMTPQFGQILNPHVIPSTKEKRLIACLCDEDSDTLQYMWLHKGEPQRCMCGIFFRLEEVDAFGDPK</sequence>
<dbReference type="InterPro" id="IPR036972">
    <property type="entry name" value="Cyt_c_oxidase_su5b_sf"/>
</dbReference>
<dbReference type="Gene3D" id="2.60.11.10">
    <property type="entry name" value="Cytochrome c oxidase, subunit Vb"/>
    <property type="match status" value="1"/>
</dbReference>
<dbReference type="Proteomes" id="UP000005408">
    <property type="component" value="Unassembled WGS sequence"/>
</dbReference>
<keyword evidence="2 3" id="KW-0862">Zinc</keyword>
<dbReference type="OrthoDB" id="10249250at2759"/>
<dbReference type="PROSITE" id="PS51359">
    <property type="entry name" value="COX5B_2"/>
    <property type="match status" value="1"/>
</dbReference>
<evidence type="ECO:0000256" key="2">
    <source>
        <dbReference type="ARBA" id="ARBA00022833"/>
    </source>
</evidence>
<organism evidence="5 6">
    <name type="scientific">Magallana gigas</name>
    <name type="common">Pacific oyster</name>
    <name type="synonym">Crassostrea gigas</name>
    <dbReference type="NCBI Taxonomy" id="29159"/>
    <lineage>
        <taxon>Eukaryota</taxon>
        <taxon>Metazoa</taxon>
        <taxon>Spiralia</taxon>
        <taxon>Lophotrochozoa</taxon>
        <taxon>Mollusca</taxon>
        <taxon>Bivalvia</taxon>
        <taxon>Autobranchia</taxon>
        <taxon>Pteriomorphia</taxon>
        <taxon>Ostreida</taxon>
        <taxon>Ostreoidea</taxon>
        <taxon>Ostreidae</taxon>
        <taxon>Magallana</taxon>
    </lineage>
</organism>
<evidence type="ECO:0000256" key="1">
    <source>
        <dbReference type="ARBA" id="ARBA00022723"/>
    </source>
</evidence>
<feature type="region of interest" description="Disordered" evidence="4">
    <location>
        <begin position="30"/>
        <end position="58"/>
    </location>
</feature>
<feature type="binding site" evidence="3">
    <location>
        <position position="158"/>
    </location>
    <ligand>
        <name>Zn(2+)</name>
        <dbReference type="ChEBI" id="CHEBI:29105"/>
    </ligand>
</feature>
<feature type="binding site" evidence="3">
    <location>
        <position position="156"/>
    </location>
    <ligand>
        <name>Zn(2+)</name>
        <dbReference type="ChEBI" id="CHEBI:29105"/>
    </ligand>
</feature>
<feature type="binding site" evidence="3">
    <location>
        <position position="134"/>
    </location>
    <ligand>
        <name>Zn(2+)</name>
        <dbReference type="ChEBI" id="CHEBI:29105"/>
    </ligand>
</feature>
<dbReference type="GO" id="GO:0045277">
    <property type="term" value="C:respiratory chain complex IV"/>
    <property type="evidence" value="ECO:0007669"/>
    <property type="project" value="InterPro"/>
</dbReference>